<accession>A0A180GJU3</accession>
<dbReference type="InterPro" id="IPR036890">
    <property type="entry name" value="HATPase_C_sf"/>
</dbReference>
<reference evidence="5 6" key="3">
    <citation type="journal article" date="2017" name="G3 (Bethesda)">
        <title>Comparative analysis highlights variable genome content of wheat rusts and divergence of the mating loci.</title>
        <authorList>
            <person name="Cuomo C.A."/>
            <person name="Bakkeren G."/>
            <person name="Khalil H.B."/>
            <person name="Panwar V."/>
            <person name="Joly D."/>
            <person name="Linning R."/>
            <person name="Sakthikumar S."/>
            <person name="Song X."/>
            <person name="Adiconis X."/>
            <person name="Fan L."/>
            <person name="Goldberg J.M."/>
            <person name="Levin J.Z."/>
            <person name="Young S."/>
            <person name="Zeng Q."/>
            <person name="Anikster Y."/>
            <person name="Bruce M."/>
            <person name="Wang M."/>
            <person name="Yin C."/>
            <person name="McCallum B."/>
            <person name="Szabo L.J."/>
            <person name="Hulbert S."/>
            <person name="Chen X."/>
            <person name="Fellers J.P."/>
        </authorList>
    </citation>
    <scope>NUCLEOTIDE SEQUENCE</scope>
    <source>
        <strain evidence="6">Isolate 1-1 / race 1 (BBBD)</strain>
        <strain evidence="5">isolate 1-1 / race 1 (BBBD)</strain>
    </source>
</reference>
<dbReference type="PANTHER" id="PTHR10073:SF47">
    <property type="entry name" value="DNA MISMATCH REPAIR PROTEIN MLH3"/>
    <property type="match status" value="1"/>
</dbReference>
<reference evidence="5" key="4">
    <citation type="submission" date="2025-05" db="UniProtKB">
        <authorList>
            <consortium name="EnsemblFungi"/>
        </authorList>
    </citation>
    <scope>IDENTIFICATION</scope>
    <source>
        <strain evidence="5">isolate 1-1 / race 1 (BBBD)</strain>
    </source>
</reference>
<feature type="region of interest" description="Disordered" evidence="2">
    <location>
        <begin position="393"/>
        <end position="507"/>
    </location>
</feature>
<feature type="region of interest" description="Disordered" evidence="2">
    <location>
        <begin position="648"/>
        <end position="669"/>
    </location>
</feature>
<dbReference type="EMBL" id="ADAS02000057">
    <property type="protein sequence ID" value="OAV92945.1"/>
    <property type="molecule type" value="Genomic_DNA"/>
</dbReference>
<dbReference type="InterPro" id="IPR042120">
    <property type="entry name" value="MutL_C_dimsub"/>
</dbReference>
<feature type="region of interest" description="Disordered" evidence="2">
    <location>
        <begin position="308"/>
        <end position="330"/>
    </location>
</feature>
<feature type="compositionally biased region" description="Basic residues" evidence="2">
    <location>
        <begin position="449"/>
        <end position="462"/>
    </location>
</feature>
<dbReference type="InterPro" id="IPR042121">
    <property type="entry name" value="MutL_C_regsub"/>
</dbReference>
<sequence length="912" mass="100748">MDGQLQALDAHSVGLLRSGVYLPSFTHALQALLEIAISSGANTISGSIDPAVGAICVDDNGVGLDTRLVNLFGRFDSNALVSSRSTTQSSGAQIPSYLSLPQHRVLDSLAHLSLLDICSRHADASYTHQTLFREGKVIFSAPAKTSRRHNHGTTTTVRDLFHNLPVRQIRENDPARHQQRLKRQWEEARLALQSLAIVYPHITFILRNSSHQTLAAPNSTGSFYRLSKTGLSSSTFGKIFGQQFVLDSIPLDVSMDGLQVTGLFSRKRHSSRAIQLIYLDRVLITSDSLVHRGLASLFAGQLSQDTSRSSAARTSQGTKTNSAPKNGASSVDRHPVYLLLFTSLPNPTRPDHDFVADFLDEKEQYLVPQTEEKMNRIASRIFSQAFPPVKHALSASSIDQKPQQDSAVKRTLQSRWPVTKRPRLSPPNSPTRPSAPQSISLTDRFSAPPKKHINRSPHKTVQHKACVPKTNLRIGGDKTNPKNSAGCSAHAQSIKSSATSSGQPPSLHSMIPDLKSRFAYKPSSDSTHVNSTAMDGEIESHSPQPSFHPECGKKRSHSHKFDGVTIENADAEFRIDLAQLADASKFAVIGQLDKKFIIAKIDGHCRPDHGPEDGLIVAFDQHAVHERIRIERFLQDVCSGTFAVKELNPKNKHPEDQTQAPESGIHPGNSVPILVNRNEFDGLLKFKKLFGRWGFIYEQTLTGSASVDEARGEEEEDDGGPKQIFMRAVPELIWPRVQCTDGQFECLKTILRGCLGFFEDRFRDHNLRLIDHHAILPDPHRDWFASVKDCPAVLVHLLNSKACRGSIMFGDKLTPSESRKLLTELGRARLPFSCAHGRPTCYPLYKFGQPSDVASRRGDAPAAHRPHPPSQQLPLSQPSPAHSPPLSRRHSPFTPADSFQGRKIHWESLLSG</sequence>
<dbReference type="Gene3D" id="3.30.565.10">
    <property type="entry name" value="Histidine kinase-like ATPase, C-terminal domain"/>
    <property type="match status" value="1"/>
</dbReference>
<dbReference type="InterPro" id="IPR037198">
    <property type="entry name" value="MutL_C_sf"/>
</dbReference>
<protein>
    <submittedName>
        <fullName evidence="5">MutL_C domain-containing protein</fullName>
    </submittedName>
</protein>
<evidence type="ECO:0000313" key="6">
    <source>
        <dbReference type="Proteomes" id="UP000005240"/>
    </source>
</evidence>
<proteinExistence type="inferred from homology"/>
<comment type="similarity">
    <text evidence="1">Belongs to the DNA mismatch repair MutL/HexB family.</text>
</comment>
<dbReference type="AlphaFoldDB" id="A0A180GJU3"/>
<evidence type="ECO:0000313" key="4">
    <source>
        <dbReference type="EMBL" id="OAV92945.1"/>
    </source>
</evidence>
<dbReference type="SUPFAM" id="SSF118116">
    <property type="entry name" value="DNA mismatch repair protein MutL"/>
    <property type="match status" value="1"/>
</dbReference>
<feature type="region of interest" description="Disordered" evidence="2">
    <location>
        <begin position="522"/>
        <end position="556"/>
    </location>
</feature>
<dbReference type="GO" id="GO:0032300">
    <property type="term" value="C:mismatch repair complex"/>
    <property type="evidence" value="ECO:0007669"/>
    <property type="project" value="InterPro"/>
</dbReference>
<feature type="compositionally biased region" description="Low complexity" evidence="2">
    <location>
        <begin position="870"/>
        <end position="886"/>
    </location>
</feature>
<keyword evidence="6" id="KW-1185">Reference proteome</keyword>
<dbReference type="InterPro" id="IPR014790">
    <property type="entry name" value="MutL_C"/>
</dbReference>
<dbReference type="Gene3D" id="3.30.1540.20">
    <property type="entry name" value="MutL, C-terminal domain, dimerisation subdomain"/>
    <property type="match status" value="2"/>
</dbReference>
<feature type="compositionally biased region" description="Polar residues" evidence="2">
    <location>
        <begin position="394"/>
        <end position="416"/>
    </location>
</feature>
<evidence type="ECO:0000256" key="2">
    <source>
        <dbReference type="SAM" id="MobiDB-lite"/>
    </source>
</evidence>
<dbReference type="SUPFAM" id="SSF55874">
    <property type="entry name" value="ATPase domain of HSP90 chaperone/DNA topoisomerase II/histidine kinase"/>
    <property type="match status" value="1"/>
</dbReference>
<reference evidence="4" key="2">
    <citation type="submission" date="2016-05" db="EMBL/GenBank/DDBJ databases">
        <title>Comparative analysis highlights variable genome content of wheat rusts and divergence of the mating loci.</title>
        <authorList>
            <person name="Cuomo C.A."/>
            <person name="Bakkeren G."/>
            <person name="Szabo L."/>
            <person name="Khalil H."/>
            <person name="Joly D."/>
            <person name="Goldberg J."/>
            <person name="Young S."/>
            <person name="Zeng Q."/>
            <person name="Fellers J."/>
        </authorList>
    </citation>
    <scope>NUCLEOTIDE SEQUENCE [LARGE SCALE GENOMIC DNA]</scope>
    <source>
        <strain evidence="4">1-1 BBBD Race 1</strain>
    </source>
</reference>
<evidence type="ECO:0000259" key="3">
    <source>
        <dbReference type="SMART" id="SM00853"/>
    </source>
</evidence>
<dbReference type="SMART" id="SM00853">
    <property type="entry name" value="MutL_C"/>
    <property type="match status" value="1"/>
</dbReference>
<dbReference type="Gene3D" id="3.30.1370.100">
    <property type="entry name" value="MutL, C-terminal domain, regulatory subdomain"/>
    <property type="match status" value="1"/>
</dbReference>
<name>A0A180GJU3_PUCT1</name>
<dbReference type="GO" id="GO:0006298">
    <property type="term" value="P:mismatch repair"/>
    <property type="evidence" value="ECO:0007669"/>
    <property type="project" value="InterPro"/>
</dbReference>
<dbReference type="OrthoDB" id="429932at2759"/>
<evidence type="ECO:0000256" key="1">
    <source>
        <dbReference type="ARBA" id="ARBA00006082"/>
    </source>
</evidence>
<dbReference type="GO" id="GO:0140664">
    <property type="term" value="F:ATP-dependent DNA damage sensor activity"/>
    <property type="evidence" value="ECO:0007669"/>
    <property type="project" value="InterPro"/>
</dbReference>
<dbReference type="PANTHER" id="PTHR10073">
    <property type="entry name" value="DNA MISMATCH REPAIR PROTEIN MLH, PMS, MUTL"/>
    <property type="match status" value="1"/>
</dbReference>
<dbReference type="EnsemblFungi" id="PTTG_09500-t43_1">
    <property type="protein sequence ID" value="PTTG_09500-t43_1-p1"/>
    <property type="gene ID" value="PTTG_09500"/>
</dbReference>
<gene>
    <name evidence="4" type="ORF">PTTG_09500</name>
</gene>
<feature type="compositionally biased region" description="Polar residues" evidence="2">
    <location>
        <begin position="523"/>
        <end position="533"/>
    </location>
</feature>
<dbReference type="GO" id="GO:0016887">
    <property type="term" value="F:ATP hydrolysis activity"/>
    <property type="evidence" value="ECO:0007669"/>
    <property type="project" value="InterPro"/>
</dbReference>
<feature type="compositionally biased region" description="Polar residues" evidence="2">
    <location>
        <begin position="308"/>
        <end position="329"/>
    </location>
</feature>
<organism evidence="4">
    <name type="scientific">Puccinia triticina (isolate 1-1 / race 1 (BBBD))</name>
    <name type="common">Brown leaf rust fungus</name>
    <dbReference type="NCBI Taxonomy" id="630390"/>
    <lineage>
        <taxon>Eukaryota</taxon>
        <taxon>Fungi</taxon>
        <taxon>Dikarya</taxon>
        <taxon>Basidiomycota</taxon>
        <taxon>Pucciniomycotina</taxon>
        <taxon>Pucciniomycetes</taxon>
        <taxon>Pucciniales</taxon>
        <taxon>Pucciniaceae</taxon>
        <taxon>Puccinia</taxon>
    </lineage>
</organism>
<dbReference type="GO" id="GO:0005524">
    <property type="term" value="F:ATP binding"/>
    <property type="evidence" value="ECO:0007669"/>
    <property type="project" value="InterPro"/>
</dbReference>
<dbReference type="Proteomes" id="UP000005240">
    <property type="component" value="Unassembled WGS sequence"/>
</dbReference>
<feature type="region of interest" description="Disordered" evidence="2">
    <location>
        <begin position="853"/>
        <end position="899"/>
    </location>
</feature>
<feature type="domain" description="MutL C-terminal dimerisation" evidence="3">
    <location>
        <begin position="588"/>
        <end position="813"/>
    </location>
</feature>
<dbReference type="InterPro" id="IPR038973">
    <property type="entry name" value="MutL/Mlh/Pms-like"/>
</dbReference>
<dbReference type="STRING" id="630390.A0A180GJU3"/>
<feature type="compositionally biased region" description="Polar residues" evidence="2">
    <location>
        <begin position="481"/>
        <end position="506"/>
    </location>
</feature>
<feature type="compositionally biased region" description="Polar residues" evidence="2">
    <location>
        <begin position="431"/>
        <end position="443"/>
    </location>
</feature>
<dbReference type="VEuPathDB" id="FungiDB:PTTG_09500"/>
<evidence type="ECO:0000313" key="5">
    <source>
        <dbReference type="EnsemblFungi" id="PTTG_09500-t43_1-p1"/>
    </source>
</evidence>
<reference evidence="4" key="1">
    <citation type="submission" date="2009-11" db="EMBL/GenBank/DDBJ databases">
        <authorList>
            <consortium name="The Broad Institute Genome Sequencing Platform"/>
            <person name="Ward D."/>
            <person name="Feldgarden M."/>
            <person name="Earl A."/>
            <person name="Young S.K."/>
            <person name="Zeng Q."/>
            <person name="Koehrsen M."/>
            <person name="Alvarado L."/>
            <person name="Berlin A."/>
            <person name="Bochicchio J."/>
            <person name="Borenstein D."/>
            <person name="Chapman S.B."/>
            <person name="Chen Z."/>
            <person name="Engels R."/>
            <person name="Freedman E."/>
            <person name="Gellesch M."/>
            <person name="Goldberg J."/>
            <person name="Griggs A."/>
            <person name="Gujja S."/>
            <person name="Heilman E."/>
            <person name="Heiman D."/>
            <person name="Hepburn T."/>
            <person name="Howarth C."/>
            <person name="Jen D."/>
            <person name="Larson L."/>
            <person name="Lewis B."/>
            <person name="Mehta T."/>
            <person name="Park D."/>
            <person name="Pearson M."/>
            <person name="Roberts A."/>
            <person name="Saif S."/>
            <person name="Shea T."/>
            <person name="Shenoy N."/>
            <person name="Sisk P."/>
            <person name="Stolte C."/>
            <person name="Sykes S."/>
            <person name="Thomson T."/>
            <person name="Walk T."/>
            <person name="White J."/>
            <person name="Yandava C."/>
            <person name="Izard J."/>
            <person name="Baranova O.V."/>
            <person name="Blanton J.M."/>
            <person name="Tanner A.C."/>
            <person name="Dewhirst F.E."/>
            <person name="Haas B."/>
            <person name="Nusbaum C."/>
            <person name="Birren B."/>
        </authorList>
    </citation>
    <scope>NUCLEOTIDE SEQUENCE [LARGE SCALE GENOMIC DNA]</scope>
    <source>
        <strain evidence="4">1-1 BBBD Race 1</strain>
    </source>
</reference>